<sequence length="215" mass="23094">MSGTGAAGLLERLTALIGPSGEAFPSPLERSPRRDEAVRALLPLVPEAGWTVAALRRAAGDDADLLFPGGPTELVEYHSDLADRAMLADETARAEARLSRRVRSLLLNRLLRAADEKEAIRRGLGSLALPGRHPAMVRAVMRTADAAWIAAGDESTGFSRHSRRATLAGVYGATLLFWLRTDETAAVEAFLDRRLAGVARLGRLRGRLGARPARS</sequence>
<accession>A0ABT1VZM0</accession>
<comment type="caution">
    <text evidence="2">The sequence shown here is derived from an EMBL/GenBank/DDBJ whole genome shotgun (WGS) entry which is preliminary data.</text>
</comment>
<reference evidence="2 3" key="1">
    <citation type="submission" date="2022-06" db="EMBL/GenBank/DDBJ databases">
        <title>Rhizosaccharibacter gen. nov. sp. nov. KSS12, endophytic bacteria isolated from sugarcane.</title>
        <authorList>
            <person name="Pitiwittayakul N."/>
        </authorList>
    </citation>
    <scope>NUCLEOTIDE SEQUENCE [LARGE SCALE GENOMIC DNA]</scope>
    <source>
        <strain evidence="2 3">KSS12</strain>
    </source>
</reference>
<dbReference type="NCBIfam" id="TIGR02396">
    <property type="entry name" value="diverge_rpsU"/>
    <property type="match status" value="1"/>
</dbReference>
<name>A0ABT1VZM0_9PROT</name>
<evidence type="ECO:0000259" key="1">
    <source>
        <dbReference type="Pfam" id="PF08511"/>
    </source>
</evidence>
<gene>
    <name evidence="2" type="ORF">NFI88_10825</name>
</gene>
<keyword evidence="3" id="KW-1185">Reference proteome</keyword>
<dbReference type="Proteomes" id="UP001524547">
    <property type="component" value="Unassembled WGS sequence"/>
</dbReference>
<dbReference type="RefSeq" id="WP_422920075.1">
    <property type="nucleotide sequence ID" value="NZ_JAMZEJ010000006.1"/>
</dbReference>
<evidence type="ECO:0000313" key="2">
    <source>
        <dbReference type="EMBL" id="MCQ8241332.1"/>
    </source>
</evidence>
<dbReference type="EMBL" id="JAMZEJ010000006">
    <property type="protein sequence ID" value="MCQ8241332.1"/>
    <property type="molecule type" value="Genomic_DNA"/>
</dbReference>
<evidence type="ECO:0000313" key="3">
    <source>
        <dbReference type="Proteomes" id="UP001524547"/>
    </source>
</evidence>
<dbReference type="Gene3D" id="1.10.357.10">
    <property type="entry name" value="Tetracycline Repressor, domain 2"/>
    <property type="match status" value="1"/>
</dbReference>
<dbReference type="InterPro" id="IPR012762">
    <property type="entry name" value="Ubiq_biosynth_COQ9"/>
</dbReference>
<feature type="domain" description="COQ9 C-terminal" evidence="1">
    <location>
        <begin position="135"/>
        <end position="202"/>
    </location>
</feature>
<dbReference type="Pfam" id="PF08511">
    <property type="entry name" value="COQ9"/>
    <property type="match status" value="1"/>
</dbReference>
<protein>
    <submittedName>
        <fullName evidence="2">COQ9 family protein</fullName>
    </submittedName>
</protein>
<proteinExistence type="predicted"/>
<organism evidence="2 3">
    <name type="scientific">Rhizosaccharibacter radicis</name>
    <dbReference type="NCBI Taxonomy" id="2782605"/>
    <lineage>
        <taxon>Bacteria</taxon>
        <taxon>Pseudomonadati</taxon>
        <taxon>Pseudomonadota</taxon>
        <taxon>Alphaproteobacteria</taxon>
        <taxon>Acetobacterales</taxon>
        <taxon>Acetobacteraceae</taxon>
        <taxon>Rhizosaccharibacter</taxon>
    </lineage>
</organism>
<dbReference type="InterPro" id="IPR013718">
    <property type="entry name" value="COQ9_C"/>
</dbReference>